<dbReference type="GO" id="GO:0046872">
    <property type="term" value="F:metal ion binding"/>
    <property type="evidence" value="ECO:0007669"/>
    <property type="project" value="UniProtKB-KW"/>
</dbReference>
<comment type="similarity">
    <text evidence="2">Belongs to the transketolase family.</text>
</comment>
<dbReference type="EMBL" id="LKET01000021">
    <property type="protein sequence ID" value="KPU45673.1"/>
    <property type="molecule type" value="Genomic_DNA"/>
</dbReference>
<organism evidence="7 8">
    <name type="scientific">Oxobacter pfennigii</name>
    <dbReference type="NCBI Taxonomy" id="36849"/>
    <lineage>
        <taxon>Bacteria</taxon>
        <taxon>Bacillati</taxon>
        <taxon>Bacillota</taxon>
        <taxon>Clostridia</taxon>
        <taxon>Eubacteriales</taxon>
        <taxon>Clostridiaceae</taxon>
        <taxon>Oxobacter</taxon>
    </lineage>
</organism>
<comment type="caution">
    <text evidence="7">The sequence shown here is derived from an EMBL/GenBank/DDBJ whole genome shotgun (WGS) entry which is preliminary data.</text>
</comment>
<protein>
    <submittedName>
        <fullName evidence="7">Transketolase 1</fullName>
        <ecNumber evidence="7">2.2.1.1</ecNumber>
    </submittedName>
</protein>
<dbReference type="GO" id="GO:0004802">
    <property type="term" value="F:transketolase activity"/>
    <property type="evidence" value="ECO:0007669"/>
    <property type="project" value="UniProtKB-EC"/>
</dbReference>
<sequence length="281" mass="30592">MEQGKIKDLLITATKIRKHSIEAVYSASSGHPGGSLSIADVLSVLYFDLMKVDANNPKWEDRDRLVLSKGHCSPALYGALAEKGFFSKDLIKTFRHIDSILQGHPDMKCVPGVDMSTGSLGQGISAACGMAVNAKIFDKNYRVYAIVGDGELEEGQVWEAAMFAAHYKLDNLTAFIDFNGLQIDGHVSEVMSPMPIDEKFAAFGWNVIKINGHDIEEIKNAAVKAAQVKGKPTAIIATTIKGKGVSFMENQASWHGSAPNKEQYEQAIKELDAYLESLGVK</sequence>
<dbReference type="STRING" id="36849.OXPF_09060"/>
<dbReference type="RefSeq" id="WP_054874009.1">
    <property type="nucleotide sequence ID" value="NZ_LKET01000021.1"/>
</dbReference>
<dbReference type="CDD" id="cd02012">
    <property type="entry name" value="TPP_TK"/>
    <property type="match status" value="1"/>
</dbReference>
<evidence type="ECO:0000313" key="7">
    <source>
        <dbReference type="EMBL" id="KPU45673.1"/>
    </source>
</evidence>
<evidence type="ECO:0000313" key="8">
    <source>
        <dbReference type="Proteomes" id="UP000050326"/>
    </source>
</evidence>
<dbReference type="Gene3D" id="3.40.50.970">
    <property type="match status" value="1"/>
</dbReference>
<dbReference type="InterPro" id="IPR049557">
    <property type="entry name" value="Transketolase_CS"/>
</dbReference>
<keyword evidence="8" id="KW-1185">Reference proteome</keyword>
<comment type="cofactor">
    <cofactor evidence="1">
        <name>thiamine diphosphate</name>
        <dbReference type="ChEBI" id="CHEBI:58937"/>
    </cofactor>
</comment>
<dbReference type="PANTHER" id="PTHR47514">
    <property type="entry name" value="TRANSKETOLASE N-TERMINAL SECTION-RELATED"/>
    <property type="match status" value="1"/>
</dbReference>
<gene>
    <name evidence="7" type="primary">tktA</name>
    <name evidence="7" type="ORF">OXPF_09060</name>
</gene>
<keyword evidence="4" id="KW-0479">Metal-binding</keyword>
<dbReference type="PANTHER" id="PTHR47514:SF1">
    <property type="entry name" value="TRANSKETOLASE N-TERMINAL SECTION-RELATED"/>
    <property type="match status" value="1"/>
</dbReference>
<dbReference type="PROSITE" id="PS00801">
    <property type="entry name" value="TRANSKETOLASE_1"/>
    <property type="match status" value="1"/>
</dbReference>
<evidence type="ECO:0000256" key="3">
    <source>
        <dbReference type="ARBA" id="ARBA00022679"/>
    </source>
</evidence>
<dbReference type="SUPFAM" id="SSF52518">
    <property type="entry name" value="Thiamin diphosphate-binding fold (THDP-binding)"/>
    <property type="match status" value="1"/>
</dbReference>
<evidence type="ECO:0000256" key="1">
    <source>
        <dbReference type="ARBA" id="ARBA00001964"/>
    </source>
</evidence>
<evidence type="ECO:0000256" key="2">
    <source>
        <dbReference type="ARBA" id="ARBA00007131"/>
    </source>
</evidence>
<keyword evidence="3 7" id="KW-0808">Transferase</keyword>
<proteinExistence type="inferred from homology"/>
<dbReference type="EC" id="2.2.1.1" evidence="7"/>
<reference evidence="7 8" key="1">
    <citation type="submission" date="2015-09" db="EMBL/GenBank/DDBJ databases">
        <title>Genome sequence of Oxobacter pfennigii DSM 3222.</title>
        <authorList>
            <person name="Poehlein A."/>
            <person name="Bengelsdorf F.R."/>
            <person name="Schiel-Bengelsdorf B."/>
            <person name="Duerre P."/>
            <person name="Daniel R."/>
        </authorList>
    </citation>
    <scope>NUCLEOTIDE SEQUENCE [LARGE SCALE GENOMIC DNA]</scope>
    <source>
        <strain evidence="7 8">DSM 3222</strain>
    </source>
</reference>
<dbReference type="Proteomes" id="UP000050326">
    <property type="component" value="Unassembled WGS sequence"/>
</dbReference>
<keyword evidence="5" id="KW-0786">Thiamine pyrophosphate</keyword>
<dbReference type="OrthoDB" id="8732661at2"/>
<dbReference type="AlphaFoldDB" id="A0A0P8X4G0"/>
<dbReference type="PATRIC" id="fig|36849.3.peg.966"/>
<dbReference type="Pfam" id="PF00456">
    <property type="entry name" value="Transketolase_N"/>
    <property type="match status" value="1"/>
</dbReference>
<evidence type="ECO:0000259" key="6">
    <source>
        <dbReference type="Pfam" id="PF00456"/>
    </source>
</evidence>
<accession>A0A0P8X4G0</accession>
<evidence type="ECO:0000256" key="5">
    <source>
        <dbReference type="ARBA" id="ARBA00023052"/>
    </source>
</evidence>
<name>A0A0P8X4G0_9CLOT</name>
<dbReference type="InterPro" id="IPR005474">
    <property type="entry name" value="Transketolase_N"/>
</dbReference>
<feature type="domain" description="Transketolase N-terminal" evidence="6">
    <location>
        <begin position="13"/>
        <end position="267"/>
    </location>
</feature>
<dbReference type="InterPro" id="IPR029061">
    <property type="entry name" value="THDP-binding"/>
</dbReference>
<evidence type="ECO:0000256" key="4">
    <source>
        <dbReference type="ARBA" id="ARBA00022723"/>
    </source>
</evidence>